<proteinExistence type="inferred from homology"/>
<dbReference type="EMBL" id="FPCA01000001">
    <property type="protein sequence ID" value="SFU40921.1"/>
    <property type="molecule type" value="Genomic_DNA"/>
</dbReference>
<evidence type="ECO:0000256" key="4">
    <source>
        <dbReference type="ARBA" id="ARBA00022989"/>
    </source>
</evidence>
<sequence>MASITLHTVTQKIILLLASALGALTVAIGAFGAHALAPMLQAANRVDTFETAVKYQMYHTLALLAVGLLLFRVEQPALQVAAWCFFLGILVFSGSLYILCATGITWLGAITPIGGTLLIVGWGALFYAILKAF</sequence>
<dbReference type="InterPro" id="IPR006696">
    <property type="entry name" value="DUF423"/>
</dbReference>
<dbReference type="Pfam" id="PF04241">
    <property type="entry name" value="DUF423"/>
    <property type="match status" value="1"/>
</dbReference>
<evidence type="ECO:0000256" key="1">
    <source>
        <dbReference type="ARBA" id="ARBA00004141"/>
    </source>
</evidence>
<evidence type="ECO:0000313" key="7">
    <source>
        <dbReference type="EMBL" id="SFU40921.1"/>
    </source>
</evidence>
<comment type="similarity">
    <text evidence="2">Belongs to the UPF0382 family.</text>
</comment>
<evidence type="ECO:0000256" key="5">
    <source>
        <dbReference type="ARBA" id="ARBA00023136"/>
    </source>
</evidence>
<comment type="subcellular location">
    <subcellularLocation>
        <location evidence="1">Membrane</location>
        <topology evidence="1">Multi-pass membrane protein</topology>
    </subcellularLocation>
</comment>
<dbReference type="AlphaFoldDB" id="A0A1I7FXS0"/>
<accession>A0A1I7FXS0</accession>
<feature type="transmembrane region" description="Helical" evidence="6">
    <location>
        <begin position="83"/>
        <end position="107"/>
    </location>
</feature>
<keyword evidence="3 6" id="KW-0812">Transmembrane</keyword>
<evidence type="ECO:0000256" key="2">
    <source>
        <dbReference type="ARBA" id="ARBA00009694"/>
    </source>
</evidence>
<protein>
    <submittedName>
        <fullName evidence="7">Uncharacterized membrane protein YgdD, TMEM256/DUF423 family</fullName>
    </submittedName>
</protein>
<dbReference type="PANTHER" id="PTHR43461">
    <property type="entry name" value="TRANSMEMBRANE PROTEIN 256"/>
    <property type="match status" value="1"/>
</dbReference>
<evidence type="ECO:0000256" key="6">
    <source>
        <dbReference type="SAM" id="Phobius"/>
    </source>
</evidence>
<reference evidence="8" key="1">
    <citation type="submission" date="2016-10" db="EMBL/GenBank/DDBJ databases">
        <authorList>
            <person name="Varghese N."/>
        </authorList>
    </citation>
    <scope>NUCLEOTIDE SEQUENCE [LARGE SCALE GENOMIC DNA]</scope>
    <source>
        <strain evidence="8">DSM 18820</strain>
    </source>
</reference>
<evidence type="ECO:0000313" key="8">
    <source>
        <dbReference type="Proteomes" id="UP000182491"/>
    </source>
</evidence>
<name>A0A1I7FXS0_9BACT</name>
<evidence type="ECO:0000256" key="3">
    <source>
        <dbReference type="ARBA" id="ARBA00022692"/>
    </source>
</evidence>
<keyword evidence="5 6" id="KW-0472">Membrane</keyword>
<dbReference type="GO" id="GO:0005886">
    <property type="term" value="C:plasma membrane"/>
    <property type="evidence" value="ECO:0007669"/>
    <property type="project" value="TreeGrafter"/>
</dbReference>
<gene>
    <name evidence="7" type="ORF">SAMN04487941_0543</name>
</gene>
<dbReference type="Proteomes" id="UP000182491">
    <property type="component" value="Unassembled WGS sequence"/>
</dbReference>
<organism evidence="7 8">
    <name type="scientific">Pontibacter akesuensis</name>
    <dbReference type="NCBI Taxonomy" id="388950"/>
    <lineage>
        <taxon>Bacteria</taxon>
        <taxon>Pseudomonadati</taxon>
        <taxon>Bacteroidota</taxon>
        <taxon>Cytophagia</taxon>
        <taxon>Cytophagales</taxon>
        <taxon>Hymenobacteraceae</taxon>
        <taxon>Pontibacter</taxon>
    </lineage>
</organism>
<keyword evidence="8" id="KW-1185">Reference proteome</keyword>
<feature type="transmembrane region" description="Helical" evidence="6">
    <location>
        <begin position="113"/>
        <end position="130"/>
    </location>
</feature>
<keyword evidence="4 6" id="KW-1133">Transmembrane helix</keyword>
<feature type="transmembrane region" description="Helical" evidence="6">
    <location>
        <begin position="52"/>
        <end position="71"/>
    </location>
</feature>
<dbReference type="PANTHER" id="PTHR43461:SF1">
    <property type="entry name" value="TRANSMEMBRANE PROTEIN 256"/>
    <property type="match status" value="1"/>
</dbReference>
<dbReference type="STRING" id="388950.GCA_001611675_03678"/>